<name>A0A0A2TSA4_9BACI</name>
<dbReference type="EMBL" id="AVBF01000037">
    <property type="protein sequence ID" value="KGP72145.1"/>
    <property type="molecule type" value="Genomic_DNA"/>
</dbReference>
<protein>
    <submittedName>
        <fullName evidence="1">Uncharacterized protein</fullName>
    </submittedName>
</protein>
<gene>
    <name evidence="1" type="ORF">N782_13955</name>
</gene>
<keyword evidence="2" id="KW-1185">Reference proteome</keyword>
<reference evidence="1 2" key="1">
    <citation type="journal article" date="2015" name="Stand. Genomic Sci.">
        <title>High quality draft genome sequence of the moderately halophilic bacterium Pontibacillus yanchengensis Y32(T) and comparison among Pontibacillus genomes.</title>
        <authorList>
            <person name="Huang J."/>
            <person name="Qiao Z.X."/>
            <person name="Tang J.W."/>
            <person name="Wang G."/>
        </authorList>
    </citation>
    <scope>NUCLEOTIDE SEQUENCE [LARGE SCALE GENOMIC DNA]</scope>
    <source>
        <strain evidence="1 2">Y32</strain>
    </source>
</reference>
<dbReference type="OrthoDB" id="2940717at2"/>
<dbReference type="Proteomes" id="UP000030147">
    <property type="component" value="Unassembled WGS sequence"/>
</dbReference>
<proteinExistence type="predicted"/>
<dbReference type="RefSeq" id="WP_036820913.1">
    <property type="nucleotide sequence ID" value="NZ_AVBF01000037.1"/>
</dbReference>
<accession>A0A0A2TSA4</accession>
<dbReference type="AlphaFoldDB" id="A0A0A2TSA4"/>
<evidence type="ECO:0000313" key="1">
    <source>
        <dbReference type="EMBL" id="KGP72145.1"/>
    </source>
</evidence>
<comment type="caution">
    <text evidence="1">The sequence shown here is derived from an EMBL/GenBank/DDBJ whole genome shotgun (WGS) entry which is preliminary data.</text>
</comment>
<sequence>MKISKLNSQRVGEILLGAPLKSYQANHNKIQATMKDSITPSDEHLEGKFIHDVFTKNTQEIIDEWYDGDERAAQLLEMIQEEKHSNN</sequence>
<evidence type="ECO:0000313" key="2">
    <source>
        <dbReference type="Proteomes" id="UP000030147"/>
    </source>
</evidence>
<organism evidence="1 2">
    <name type="scientific">Pontibacillus yanchengensis Y32</name>
    <dbReference type="NCBI Taxonomy" id="1385514"/>
    <lineage>
        <taxon>Bacteria</taxon>
        <taxon>Bacillati</taxon>
        <taxon>Bacillota</taxon>
        <taxon>Bacilli</taxon>
        <taxon>Bacillales</taxon>
        <taxon>Bacillaceae</taxon>
        <taxon>Pontibacillus</taxon>
    </lineage>
</organism>